<evidence type="ECO:0000259" key="3">
    <source>
        <dbReference type="Pfam" id="PF00004"/>
    </source>
</evidence>
<feature type="domain" description="ATPase AAA-type core" evidence="3">
    <location>
        <begin position="22"/>
        <end position="105"/>
    </location>
</feature>
<feature type="region of interest" description="Disordered" evidence="2">
    <location>
        <begin position="139"/>
        <end position="199"/>
    </location>
</feature>
<dbReference type="InterPro" id="IPR003960">
    <property type="entry name" value="ATPase_AAA_CS"/>
</dbReference>
<organism evidence="4 5">
    <name type="scientific">Egicoccus halophilus</name>
    <dbReference type="NCBI Taxonomy" id="1670830"/>
    <lineage>
        <taxon>Bacteria</taxon>
        <taxon>Bacillati</taxon>
        <taxon>Actinomycetota</taxon>
        <taxon>Nitriliruptoria</taxon>
        <taxon>Egicoccales</taxon>
        <taxon>Egicoccaceae</taxon>
        <taxon>Egicoccus</taxon>
    </lineage>
</organism>
<dbReference type="PANTHER" id="PTHR23076">
    <property type="entry name" value="METALLOPROTEASE M41 FTSH"/>
    <property type="match status" value="1"/>
</dbReference>
<reference evidence="4" key="1">
    <citation type="journal article" date="2014" name="Int. J. Syst. Evol. Microbiol.">
        <title>Complete genome sequence of Corynebacterium casei LMG S-19264T (=DSM 44701T), isolated from a smear-ripened cheese.</title>
        <authorList>
            <consortium name="US DOE Joint Genome Institute (JGI-PGF)"/>
            <person name="Walter F."/>
            <person name="Albersmeier A."/>
            <person name="Kalinowski J."/>
            <person name="Ruckert C."/>
        </authorList>
    </citation>
    <scope>NUCLEOTIDE SEQUENCE</scope>
    <source>
        <strain evidence="4">CGMCC 1.14988</strain>
    </source>
</reference>
<evidence type="ECO:0000313" key="5">
    <source>
        <dbReference type="Proteomes" id="UP000650511"/>
    </source>
</evidence>
<dbReference type="EMBL" id="BMHA01000002">
    <property type="protein sequence ID" value="GGI03544.1"/>
    <property type="molecule type" value="Genomic_DNA"/>
</dbReference>
<dbReference type="GO" id="GO:0005524">
    <property type="term" value="F:ATP binding"/>
    <property type="evidence" value="ECO:0007669"/>
    <property type="project" value="UniProtKB-KW"/>
</dbReference>
<keyword evidence="1" id="KW-0547">Nucleotide-binding</keyword>
<dbReference type="SUPFAM" id="SSF52540">
    <property type="entry name" value="P-loop containing nucleoside triphosphate hydrolases"/>
    <property type="match status" value="1"/>
</dbReference>
<evidence type="ECO:0000313" key="4">
    <source>
        <dbReference type="EMBL" id="GGI03544.1"/>
    </source>
</evidence>
<feature type="compositionally biased region" description="Low complexity" evidence="2">
    <location>
        <begin position="139"/>
        <end position="153"/>
    </location>
</feature>
<dbReference type="GO" id="GO:0016887">
    <property type="term" value="F:ATP hydrolysis activity"/>
    <property type="evidence" value="ECO:0007669"/>
    <property type="project" value="InterPro"/>
</dbReference>
<keyword evidence="1" id="KW-0067">ATP-binding</keyword>
<dbReference type="OrthoDB" id="9809379at2"/>
<dbReference type="GO" id="GO:0006508">
    <property type="term" value="P:proteolysis"/>
    <property type="evidence" value="ECO:0007669"/>
    <property type="project" value="TreeGrafter"/>
</dbReference>
<dbReference type="InterPro" id="IPR003959">
    <property type="entry name" value="ATPase_AAA_core"/>
</dbReference>
<keyword evidence="5" id="KW-1185">Reference proteome</keyword>
<dbReference type="InterPro" id="IPR027417">
    <property type="entry name" value="P-loop_NTPase"/>
</dbReference>
<evidence type="ECO:0000256" key="2">
    <source>
        <dbReference type="SAM" id="MobiDB-lite"/>
    </source>
</evidence>
<dbReference type="Proteomes" id="UP000650511">
    <property type="component" value="Unassembled WGS sequence"/>
</dbReference>
<reference evidence="4" key="2">
    <citation type="submission" date="2020-09" db="EMBL/GenBank/DDBJ databases">
        <authorList>
            <person name="Sun Q."/>
            <person name="Zhou Y."/>
        </authorList>
    </citation>
    <scope>NUCLEOTIDE SEQUENCE</scope>
    <source>
        <strain evidence="4">CGMCC 1.14988</strain>
    </source>
</reference>
<sequence length="199" mass="21357">MRVVMHELRDQVTVLLPDNSAARNNLTGLYALAAQLRPSLVVLDDIDLIIGSGRSSTTLVDFLASVDGAVNSHEGIITLAATNRLQVIDEAARRSARFDRLIELPRPPAAGRARILTRYLGRFADNVDVQRIATASAGATALTSARSSATRSSPPTEHPTRPRSSLQSPTPTSPTRQPDTGTTCERAPEPTSRRDVAVV</sequence>
<dbReference type="PROSITE" id="PS00674">
    <property type="entry name" value="AAA"/>
    <property type="match status" value="1"/>
</dbReference>
<dbReference type="Gene3D" id="1.10.8.60">
    <property type="match status" value="1"/>
</dbReference>
<dbReference type="PANTHER" id="PTHR23076:SF97">
    <property type="entry name" value="ATP-DEPENDENT ZINC METALLOPROTEASE YME1L1"/>
    <property type="match status" value="1"/>
</dbReference>
<dbReference type="GO" id="GO:0004176">
    <property type="term" value="F:ATP-dependent peptidase activity"/>
    <property type="evidence" value="ECO:0007669"/>
    <property type="project" value="TreeGrafter"/>
</dbReference>
<proteinExistence type="inferred from homology"/>
<dbReference type="RefSeq" id="WP_130651016.1">
    <property type="nucleotide sequence ID" value="NZ_BMHA01000002.1"/>
</dbReference>
<name>A0A8J3A5G6_9ACTN</name>
<feature type="compositionally biased region" description="Low complexity" evidence="2">
    <location>
        <begin position="162"/>
        <end position="178"/>
    </location>
</feature>
<dbReference type="Gene3D" id="3.40.50.300">
    <property type="entry name" value="P-loop containing nucleotide triphosphate hydrolases"/>
    <property type="match status" value="1"/>
</dbReference>
<comment type="similarity">
    <text evidence="1">Belongs to the AAA ATPase family.</text>
</comment>
<gene>
    <name evidence="4" type="ORF">GCM10011354_04560</name>
</gene>
<dbReference type="Pfam" id="PF00004">
    <property type="entry name" value="AAA"/>
    <property type="match status" value="1"/>
</dbReference>
<protein>
    <recommendedName>
        <fullName evidence="3">ATPase AAA-type core domain-containing protein</fullName>
    </recommendedName>
</protein>
<accession>A0A8J3A5G6</accession>
<evidence type="ECO:0000256" key="1">
    <source>
        <dbReference type="RuleBase" id="RU003651"/>
    </source>
</evidence>
<dbReference type="AlphaFoldDB" id="A0A8J3A5G6"/>
<comment type="caution">
    <text evidence="4">The sequence shown here is derived from an EMBL/GenBank/DDBJ whole genome shotgun (WGS) entry which is preliminary data.</text>
</comment>
<feature type="compositionally biased region" description="Basic and acidic residues" evidence="2">
    <location>
        <begin position="186"/>
        <end position="199"/>
    </location>
</feature>